<evidence type="ECO:0000256" key="1">
    <source>
        <dbReference type="ARBA" id="ARBA00022450"/>
    </source>
</evidence>
<dbReference type="Proteomes" id="UP000599437">
    <property type="component" value="Unassembled WGS sequence"/>
</dbReference>
<evidence type="ECO:0000259" key="7">
    <source>
        <dbReference type="Pfam" id="PF13193"/>
    </source>
</evidence>
<dbReference type="SUPFAM" id="SSF47336">
    <property type="entry name" value="ACP-like"/>
    <property type="match status" value="1"/>
</dbReference>
<evidence type="ECO:0000313" key="8">
    <source>
        <dbReference type="EMBL" id="GHA96289.1"/>
    </source>
</evidence>
<dbReference type="Gene3D" id="3.40.50.720">
    <property type="entry name" value="NAD(P)-binding Rossmann-like Domain"/>
    <property type="match status" value="1"/>
</dbReference>
<feature type="compositionally biased region" description="Low complexity" evidence="3">
    <location>
        <begin position="373"/>
        <end position="384"/>
    </location>
</feature>
<keyword evidence="9" id="KW-1185">Reference proteome</keyword>
<organism evidence="8 9">
    <name type="scientific">Streptomyces chryseus</name>
    <dbReference type="NCBI Taxonomy" id="68186"/>
    <lineage>
        <taxon>Bacteria</taxon>
        <taxon>Bacillati</taxon>
        <taxon>Actinomycetota</taxon>
        <taxon>Actinomycetes</taxon>
        <taxon>Kitasatosporales</taxon>
        <taxon>Streptomycetaceae</taxon>
        <taxon>Streptomyces</taxon>
    </lineage>
</organism>
<dbReference type="Gene3D" id="3.40.50.12780">
    <property type="entry name" value="N-terminal domain of ligase-like"/>
    <property type="match status" value="1"/>
</dbReference>
<dbReference type="InterPro" id="IPR000873">
    <property type="entry name" value="AMP-dep_synth/lig_dom"/>
</dbReference>
<evidence type="ECO:0000256" key="3">
    <source>
        <dbReference type="SAM" id="MobiDB-lite"/>
    </source>
</evidence>
<accession>A0ABQ3DHM4</accession>
<dbReference type="Gene3D" id="1.10.1200.10">
    <property type="entry name" value="ACP-like"/>
    <property type="match status" value="1"/>
</dbReference>
<dbReference type="PANTHER" id="PTHR45527">
    <property type="entry name" value="NONRIBOSOMAL PEPTIDE SYNTHETASE"/>
    <property type="match status" value="1"/>
</dbReference>
<dbReference type="SUPFAM" id="SSF51735">
    <property type="entry name" value="NAD(P)-binding Rossmann-fold domains"/>
    <property type="match status" value="1"/>
</dbReference>
<dbReference type="PANTHER" id="PTHR45527:SF1">
    <property type="entry name" value="FATTY ACID SYNTHASE"/>
    <property type="match status" value="1"/>
</dbReference>
<name>A0ABQ3DHM4_9ACTN</name>
<dbReference type="InterPro" id="IPR009081">
    <property type="entry name" value="PP-bd_ACP"/>
</dbReference>
<dbReference type="InterPro" id="IPR020845">
    <property type="entry name" value="AMP-binding_CS"/>
</dbReference>
<dbReference type="InterPro" id="IPR045851">
    <property type="entry name" value="AMP-bd_C_sf"/>
</dbReference>
<feature type="compositionally biased region" description="Basic and acidic residues" evidence="3">
    <location>
        <begin position="568"/>
        <end position="581"/>
    </location>
</feature>
<evidence type="ECO:0000259" key="6">
    <source>
        <dbReference type="Pfam" id="PF07993"/>
    </source>
</evidence>
<dbReference type="InterPro" id="IPR025110">
    <property type="entry name" value="AMP-bd_C"/>
</dbReference>
<feature type="domain" description="Carrier" evidence="5">
    <location>
        <begin position="411"/>
        <end position="446"/>
    </location>
</feature>
<evidence type="ECO:0000259" key="5">
    <source>
        <dbReference type="Pfam" id="PF00550"/>
    </source>
</evidence>
<reference evidence="9" key="1">
    <citation type="journal article" date="2019" name="Int. J. Syst. Evol. Microbiol.">
        <title>The Global Catalogue of Microorganisms (GCM) 10K type strain sequencing project: providing services to taxonomists for standard genome sequencing and annotation.</title>
        <authorList>
            <consortium name="The Broad Institute Genomics Platform"/>
            <consortium name="The Broad Institute Genome Sequencing Center for Infectious Disease"/>
            <person name="Wu L."/>
            <person name="Ma J."/>
        </authorList>
    </citation>
    <scope>NUCLEOTIDE SEQUENCE [LARGE SCALE GENOMIC DNA]</scope>
    <source>
        <strain evidence="9">JCM 4737</strain>
    </source>
</reference>
<feature type="region of interest" description="Disordered" evidence="3">
    <location>
        <begin position="568"/>
        <end position="610"/>
    </location>
</feature>
<feature type="domain" description="AMP-binding enzyme C-terminal" evidence="7">
    <location>
        <begin position="289"/>
        <end position="361"/>
    </location>
</feature>
<dbReference type="RefSeq" id="WP_229843417.1">
    <property type="nucleotide sequence ID" value="NZ_BMVO01000004.1"/>
</dbReference>
<dbReference type="EMBL" id="BMVO01000004">
    <property type="protein sequence ID" value="GHA96289.1"/>
    <property type="molecule type" value="Genomic_DNA"/>
</dbReference>
<dbReference type="PROSITE" id="PS00455">
    <property type="entry name" value="AMP_BINDING"/>
    <property type="match status" value="1"/>
</dbReference>
<dbReference type="Gene3D" id="3.30.300.30">
    <property type="match status" value="1"/>
</dbReference>
<keyword evidence="1" id="KW-0596">Phosphopantetheine</keyword>
<proteinExistence type="predicted"/>
<keyword evidence="2" id="KW-0597">Phosphoprotein</keyword>
<dbReference type="Pfam" id="PF00550">
    <property type="entry name" value="PP-binding"/>
    <property type="match status" value="1"/>
</dbReference>
<dbReference type="InterPro" id="IPR013120">
    <property type="entry name" value="FAR_NAD-bd"/>
</dbReference>
<dbReference type="Pfam" id="PF00501">
    <property type="entry name" value="AMP-binding"/>
    <property type="match status" value="1"/>
</dbReference>
<evidence type="ECO:0000259" key="4">
    <source>
        <dbReference type="Pfam" id="PF00501"/>
    </source>
</evidence>
<comment type="caution">
    <text evidence="8">The sequence shown here is derived from an EMBL/GenBank/DDBJ whole genome shotgun (WGS) entry which is preliminary data.</text>
</comment>
<dbReference type="InterPro" id="IPR036736">
    <property type="entry name" value="ACP-like_sf"/>
</dbReference>
<evidence type="ECO:0000313" key="9">
    <source>
        <dbReference type="Proteomes" id="UP000599437"/>
    </source>
</evidence>
<gene>
    <name evidence="8" type="ORF">GCM10010346_18810</name>
</gene>
<sequence>MRGRTTAARLPAPRGLPGGPTDRAYVMFTSGSTGRPKPVALPHRGVVRLILSEPDLPPPGPGDVVLHAYGLSSDASTIEIWAGLLTGARLELVDREDLLSGPGLEQRLKLGGVTVAYLTTSVFHHMARSRPQALSGLRFLSAGGEAMDPDLARVVQRACPATTVVNFYGPTENSVASTYHRLTPAGRPAAVPIGRPLGASTCYVLRRDGTETPAGEEGELAVGGDGLALEYLGDPELTARRFVPGPCPSGERLYRTGDRAVRDADGVLHCLGRMDRQVKLRGHRIEPDEIEARLRTHPRVGEAVVELDAAGETLLAWVTPLRPGDTLPLDEFRQYCAQWLPAQAVPRLIAPDRLPVTASGKVDRQALLKSATARTVRAAPTVPAGTTPGRPLPGAHTTAGTPAATTAIEALLAEIWCVVLRVRPHPEDSFFHLGGDSLLAAEAVARTLGALDLDAEHSSGLTRCLLDDPTFAAFTDAGRTAHQGIPAPRGTVSGTDFAREAELGFAFPQATGPAPRPDRPRHVLLTGASGFVGAFLLDRLVHHTDAVIHCPVRARSSTHARRRVEAAFDRFGLDPAPRADRSPTTPSDSAETPSHRPSNGSCSRRPSPGS</sequence>
<dbReference type="InterPro" id="IPR042099">
    <property type="entry name" value="ANL_N_sf"/>
</dbReference>
<feature type="region of interest" description="Disordered" evidence="3">
    <location>
        <begin position="373"/>
        <end position="399"/>
    </location>
</feature>
<dbReference type="InterPro" id="IPR036291">
    <property type="entry name" value="NAD(P)-bd_dom_sf"/>
</dbReference>
<protein>
    <submittedName>
        <fullName evidence="8">Uncharacterized protein</fullName>
    </submittedName>
</protein>
<feature type="region of interest" description="Disordered" evidence="3">
    <location>
        <begin position="1"/>
        <end position="22"/>
    </location>
</feature>
<feature type="compositionally biased region" description="Polar residues" evidence="3">
    <location>
        <begin position="582"/>
        <end position="610"/>
    </location>
</feature>
<evidence type="ECO:0000256" key="2">
    <source>
        <dbReference type="ARBA" id="ARBA00022553"/>
    </source>
</evidence>
<feature type="domain" description="Thioester reductase (TE)" evidence="6">
    <location>
        <begin position="525"/>
        <end position="574"/>
    </location>
</feature>
<dbReference type="Pfam" id="PF13193">
    <property type="entry name" value="AMP-binding_C"/>
    <property type="match status" value="1"/>
</dbReference>
<dbReference type="Pfam" id="PF07993">
    <property type="entry name" value="NAD_binding_4"/>
    <property type="match status" value="1"/>
</dbReference>
<feature type="domain" description="AMP-dependent synthetase/ligase" evidence="4">
    <location>
        <begin position="18"/>
        <end position="232"/>
    </location>
</feature>
<dbReference type="SUPFAM" id="SSF56801">
    <property type="entry name" value="Acetyl-CoA synthetase-like"/>
    <property type="match status" value="1"/>
</dbReference>